<evidence type="ECO:0000313" key="5">
    <source>
        <dbReference type="Proteomes" id="UP001044222"/>
    </source>
</evidence>
<protein>
    <recommendedName>
        <fullName evidence="6">Transmembrane protein 119b</fullName>
    </recommendedName>
</protein>
<sequence length="218" mass="23782">MFSCSTMMFSWVVCLAWASVLSLQVCWCEATPLPVYIATESSGDQDLDTSVATPSTAPIYVHMTPLHTTHGVLTHIPAHPSDSTGVEHFLLGQVRGFLRENLVMVLLVSSLLTAGVFLVCCASAVRRQRKFAAYYPSSFPATCYVDQRDKAGGEPAFRHVPNRPPDAPAAEPRDAAHQLQQDILSAARKLRQTPTKTPARGQGGKSDKHSPPERRGKK</sequence>
<keyword evidence="2" id="KW-0812">Transmembrane</keyword>
<evidence type="ECO:0000256" key="3">
    <source>
        <dbReference type="SAM" id="SignalP"/>
    </source>
</evidence>
<dbReference type="GO" id="GO:0045669">
    <property type="term" value="P:positive regulation of osteoblast differentiation"/>
    <property type="evidence" value="ECO:0007669"/>
    <property type="project" value="TreeGrafter"/>
</dbReference>
<keyword evidence="2" id="KW-0472">Membrane</keyword>
<dbReference type="AlphaFoldDB" id="A0A9D3LPR8"/>
<comment type="caution">
    <text evidence="4">The sequence shown here is derived from an EMBL/GenBank/DDBJ whole genome shotgun (WGS) entry which is preliminary data.</text>
</comment>
<organism evidence="4 5">
    <name type="scientific">Anguilla anguilla</name>
    <name type="common">European freshwater eel</name>
    <name type="synonym">Muraena anguilla</name>
    <dbReference type="NCBI Taxonomy" id="7936"/>
    <lineage>
        <taxon>Eukaryota</taxon>
        <taxon>Metazoa</taxon>
        <taxon>Chordata</taxon>
        <taxon>Craniata</taxon>
        <taxon>Vertebrata</taxon>
        <taxon>Euteleostomi</taxon>
        <taxon>Actinopterygii</taxon>
        <taxon>Neopterygii</taxon>
        <taxon>Teleostei</taxon>
        <taxon>Anguilliformes</taxon>
        <taxon>Anguillidae</taxon>
        <taxon>Anguilla</taxon>
    </lineage>
</organism>
<feature type="chain" id="PRO_5038932430" description="Transmembrane protein 119b" evidence="3">
    <location>
        <begin position="23"/>
        <end position="218"/>
    </location>
</feature>
<feature type="region of interest" description="Disordered" evidence="1">
    <location>
        <begin position="154"/>
        <end position="218"/>
    </location>
</feature>
<dbReference type="EMBL" id="JAFIRN010000015">
    <property type="protein sequence ID" value="KAG5834887.1"/>
    <property type="molecule type" value="Genomic_DNA"/>
</dbReference>
<dbReference type="GO" id="GO:0001503">
    <property type="term" value="P:ossification"/>
    <property type="evidence" value="ECO:0007669"/>
    <property type="project" value="InterPro"/>
</dbReference>
<name>A0A9D3LPR8_ANGAN</name>
<keyword evidence="2" id="KW-1133">Transmembrane helix</keyword>
<feature type="transmembrane region" description="Helical" evidence="2">
    <location>
        <begin position="102"/>
        <end position="125"/>
    </location>
</feature>
<gene>
    <name evidence="4" type="ORF">ANANG_G00266330</name>
</gene>
<reference evidence="4" key="1">
    <citation type="submission" date="2021-01" db="EMBL/GenBank/DDBJ databases">
        <title>A chromosome-scale assembly of European eel, Anguilla anguilla.</title>
        <authorList>
            <person name="Henkel C."/>
            <person name="Jong-Raadsen S.A."/>
            <person name="Dufour S."/>
            <person name="Weltzien F.-A."/>
            <person name="Palstra A.P."/>
            <person name="Pelster B."/>
            <person name="Spaink H.P."/>
            <person name="Van Den Thillart G.E."/>
            <person name="Jansen H."/>
            <person name="Zahm M."/>
            <person name="Klopp C."/>
            <person name="Cedric C."/>
            <person name="Louis A."/>
            <person name="Berthelot C."/>
            <person name="Parey E."/>
            <person name="Roest Crollius H."/>
            <person name="Montfort J."/>
            <person name="Robinson-Rechavi M."/>
            <person name="Bucao C."/>
            <person name="Bouchez O."/>
            <person name="Gislard M."/>
            <person name="Lluch J."/>
            <person name="Milhes M."/>
            <person name="Lampietro C."/>
            <person name="Lopez Roques C."/>
            <person name="Donnadieu C."/>
            <person name="Braasch I."/>
            <person name="Desvignes T."/>
            <person name="Postlethwait J."/>
            <person name="Bobe J."/>
            <person name="Guiguen Y."/>
            <person name="Dirks R."/>
        </authorList>
    </citation>
    <scope>NUCLEOTIDE SEQUENCE</scope>
    <source>
        <strain evidence="4">Tag_6206</strain>
        <tissue evidence="4">Liver</tissue>
    </source>
</reference>
<feature type="signal peptide" evidence="3">
    <location>
        <begin position="1"/>
        <end position="22"/>
    </location>
</feature>
<evidence type="ECO:0000256" key="1">
    <source>
        <dbReference type="SAM" id="MobiDB-lite"/>
    </source>
</evidence>
<dbReference type="Proteomes" id="UP001044222">
    <property type="component" value="Chromosome 15"/>
</dbReference>
<accession>A0A9D3LPR8</accession>
<evidence type="ECO:0008006" key="6">
    <source>
        <dbReference type="Google" id="ProtNLM"/>
    </source>
</evidence>
<proteinExistence type="predicted"/>
<dbReference type="GO" id="GO:0030501">
    <property type="term" value="P:positive regulation of bone mineralization"/>
    <property type="evidence" value="ECO:0007669"/>
    <property type="project" value="TreeGrafter"/>
</dbReference>
<dbReference type="PANTHER" id="PTHR28645">
    <property type="entry name" value="TRANSMEMBRANE PROTEIN 119"/>
    <property type="match status" value="1"/>
</dbReference>
<evidence type="ECO:0000313" key="4">
    <source>
        <dbReference type="EMBL" id="KAG5834887.1"/>
    </source>
</evidence>
<dbReference type="Pfam" id="PF15724">
    <property type="entry name" value="TMEM119"/>
    <property type="match status" value="1"/>
</dbReference>
<dbReference type="InterPro" id="IPR031453">
    <property type="entry name" value="TMEM119"/>
</dbReference>
<keyword evidence="5" id="KW-1185">Reference proteome</keyword>
<dbReference type="GO" id="GO:0033690">
    <property type="term" value="P:positive regulation of osteoblast proliferation"/>
    <property type="evidence" value="ECO:0007669"/>
    <property type="project" value="TreeGrafter"/>
</dbReference>
<dbReference type="PANTHER" id="PTHR28645:SF1">
    <property type="entry name" value="TRANSMEMBRANE PROTEIN 119"/>
    <property type="match status" value="1"/>
</dbReference>
<evidence type="ECO:0000256" key="2">
    <source>
        <dbReference type="SAM" id="Phobius"/>
    </source>
</evidence>
<dbReference type="GO" id="GO:0005886">
    <property type="term" value="C:plasma membrane"/>
    <property type="evidence" value="ECO:0007669"/>
    <property type="project" value="TreeGrafter"/>
</dbReference>
<keyword evidence="3" id="KW-0732">Signal</keyword>
<feature type="compositionally biased region" description="Basic and acidic residues" evidence="1">
    <location>
        <begin position="205"/>
        <end position="218"/>
    </location>
</feature>